<evidence type="ECO:0000256" key="17">
    <source>
        <dbReference type="SAM" id="MobiDB-lite"/>
    </source>
</evidence>
<dbReference type="GO" id="GO:0016020">
    <property type="term" value="C:membrane"/>
    <property type="evidence" value="ECO:0007669"/>
    <property type="project" value="TreeGrafter"/>
</dbReference>
<dbReference type="FunFam" id="1.20.5.190:FF:000001">
    <property type="entry name" value="unconventional myosin-Va"/>
    <property type="match status" value="1"/>
</dbReference>
<evidence type="ECO:0000259" key="20">
    <source>
        <dbReference type="PROSITE" id="PS51844"/>
    </source>
</evidence>
<dbReference type="SMART" id="SM00242">
    <property type="entry name" value="MYSc"/>
    <property type="match status" value="1"/>
</dbReference>
<proteinExistence type="inferred from homology"/>
<reference evidence="21" key="2">
    <citation type="submission" date="2025-08" db="UniProtKB">
        <authorList>
            <consortium name="Ensembl"/>
        </authorList>
    </citation>
    <scope>IDENTIFICATION</scope>
</reference>
<dbReference type="InterPro" id="IPR001609">
    <property type="entry name" value="Myosin_head_motor_dom-like"/>
</dbReference>
<dbReference type="SUPFAM" id="SSF52540">
    <property type="entry name" value="P-loop containing nucleoside triphosphate hydrolases"/>
    <property type="match status" value="2"/>
</dbReference>
<dbReference type="GO" id="GO:0016459">
    <property type="term" value="C:myosin complex"/>
    <property type="evidence" value="ECO:0007669"/>
    <property type="project" value="UniProtKB-KW"/>
</dbReference>
<dbReference type="Gene3D" id="1.20.5.190">
    <property type="match status" value="3"/>
</dbReference>
<feature type="coiled-coil region" evidence="16">
    <location>
        <begin position="908"/>
        <end position="1098"/>
    </location>
</feature>
<dbReference type="PROSITE" id="PS51126">
    <property type="entry name" value="DILUTE"/>
    <property type="match status" value="1"/>
</dbReference>
<evidence type="ECO:0000256" key="2">
    <source>
        <dbReference type="ARBA" id="ARBA00022553"/>
    </source>
</evidence>
<evidence type="ECO:0000256" key="12">
    <source>
        <dbReference type="ARBA" id="ARBA00054098"/>
    </source>
</evidence>
<evidence type="ECO:0000256" key="15">
    <source>
        <dbReference type="PROSITE-ProRule" id="PRU00782"/>
    </source>
</evidence>
<dbReference type="PANTHER" id="PTHR13140">
    <property type="entry name" value="MYOSIN"/>
    <property type="match status" value="1"/>
</dbReference>
<dbReference type="InterPro" id="IPR058662">
    <property type="entry name" value="Myo5a/b_dom"/>
</dbReference>
<dbReference type="InterPro" id="IPR036961">
    <property type="entry name" value="Kinesin_motor_dom_sf"/>
</dbReference>
<comment type="similarity">
    <text evidence="1 15">Belongs to the TRAFAC class myosin-kinesin ATPase superfamily. Myosin family.</text>
</comment>
<dbReference type="InterPro" id="IPR000048">
    <property type="entry name" value="IQ_motif_EF-hand-BS"/>
</dbReference>
<dbReference type="GeneTree" id="ENSGT00940000155347"/>
<evidence type="ECO:0000259" key="18">
    <source>
        <dbReference type="PROSITE" id="PS51126"/>
    </source>
</evidence>
<feature type="domain" description="Dilute" evidence="18">
    <location>
        <begin position="1485"/>
        <end position="1759"/>
    </location>
</feature>
<dbReference type="Ensembl" id="ENSATET00000058495.2">
    <property type="protein sequence ID" value="ENSATEP00000068728.2"/>
    <property type="gene ID" value="ENSATEG00000001171.3"/>
</dbReference>
<dbReference type="PRINTS" id="PR00193">
    <property type="entry name" value="MYOSINHEAVY"/>
</dbReference>
<name>A0A7N6BXP0_ANATE</name>
<dbReference type="PANTHER" id="PTHR13140:SF273">
    <property type="entry name" value="UNCONVENTIONAL MYOSIN-VA"/>
    <property type="match status" value="1"/>
</dbReference>
<dbReference type="GO" id="GO:0005516">
    <property type="term" value="F:calmodulin binding"/>
    <property type="evidence" value="ECO:0007669"/>
    <property type="project" value="UniProtKB-KW"/>
</dbReference>
<dbReference type="FunFam" id="1.20.58.530:FF:000002">
    <property type="entry name" value="Class V myosin"/>
    <property type="match status" value="1"/>
</dbReference>
<feature type="domain" description="Myosin N-terminal SH3-like" evidence="20">
    <location>
        <begin position="3"/>
        <end position="55"/>
    </location>
</feature>
<keyword evidence="10 15" id="KW-0009">Actin-binding</keyword>
<feature type="coiled-coil region" evidence="16">
    <location>
        <begin position="1310"/>
        <end position="1392"/>
    </location>
</feature>
<dbReference type="Pfam" id="PF00612">
    <property type="entry name" value="IQ"/>
    <property type="match status" value="6"/>
</dbReference>
<keyword evidence="4 15" id="KW-0547">Nucleotide-binding</keyword>
<dbReference type="Gene3D" id="3.30.70.1590">
    <property type="match status" value="1"/>
</dbReference>
<dbReference type="FunFam" id="1.20.5.190:FF:000006">
    <property type="entry name" value="Myosin VA"/>
    <property type="match status" value="1"/>
</dbReference>
<dbReference type="PROSITE" id="PS51844">
    <property type="entry name" value="SH3_LIKE"/>
    <property type="match status" value="1"/>
</dbReference>
<dbReference type="GO" id="GO:0005737">
    <property type="term" value="C:cytoplasm"/>
    <property type="evidence" value="ECO:0007669"/>
    <property type="project" value="TreeGrafter"/>
</dbReference>
<evidence type="ECO:0000256" key="10">
    <source>
        <dbReference type="ARBA" id="ARBA00023203"/>
    </source>
</evidence>
<keyword evidence="9 15" id="KW-0505">Motor protein</keyword>
<evidence type="ECO:0000256" key="6">
    <source>
        <dbReference type="ARBA" id="ARBA00022860"/>
    </source>
</evidence>
<keyword evidence="22" id="KW-1185">Reference proteome</keyword>
<dbReference type="Gene3D" id="1.20.120.720">
    <property type="entry name" value="Myosin VI head, motor domain, U50 subdomain"/>
    <property type="match status" value="1"/>
</dbReference>
<dbReference type="Proteomes" id="UP000265040">
    <property type="component" value="Chromosome 3"/>
</dbReference>
<dbReference type="InterPro" id="IPR004009">
    <property type="entry name" value="SH3_Myosin"/>
</dbReference>
<keyword evidence="7 16" id="KW-0175">Coiled coil</keyword>
<dbReference type="PROSITE" id="PS50096">
    <property type="entry name" value="IQ"/>
    <property type="match status" value="5"/>
</dbReference>
<dbReference type="FunFam" id="3.40.850.10:FF:000089">
    <property type="entry name" value="Myosin VC"/>
    <property type="match status" value="1"/>
</dbReference>
<dbReference type="PROSITE" id="PS51456">
    <property type="entry name" value="MYOSIN_MOTOR"/>
    <property type="match status" value="1"/>
</dbReference>
<dbReference type="Gene3D" id="1.10.10.820">
    <property type="match status" value="1"/>
</dbReference>
<accession>A0A7N6BXP0</accession>
<feature type="binding site" evidence="15">
    <location>
        <begin position="158"/>
        <end position="165"/>
    </location>
    <ligand>
        <name>ATP</name>
        <dbReference type="ChEBI" id="CHEBI:30616"/>
    </ligand>
</feature>
<evidence type="ECO:0000256" key="14">
    <source>
        <dbReference type="ARBA" id="ARBA00076270"/>
    </source>
</evidence>
<keyword evidence="5 15" id="KW-0067">ATP-binding</keyword>
<evidence type="ECO:0000256" key="8">
    <source>
        <dbReference type="ARBA" id="ARBA00023123"/>
    </source>
</evidence>
<dbReference type="GO" id="GO:0051015">
    <property type="term" value="F:actin filament binding"/>
    <property type="evidence" value="ECO:0007669"/>
    <property type="project" value="TreeGrafter"/>
</dbReference>
<evidence type="ECO:0000256" key="4">
    <source>
        <dbReference type="ARBA" id="ARBA00022741"/>
    </source>
</evidence>
<evidence type="ECO:0000313" key="22">
    <source>
        <dbReference type="Proteomes" id="UP000265040"/>
    </source>
</evidence>
<dbReference type="Pfam" id="PF01843">
    <property type="entry name" value="DIL"/>
    <property type="match status" value="1"/>
</dbReference>
<feature type="region of interest" description="Disordered" evidence="17">
    <location>
        <begin position="595"/>
        <end position="625"/>
    </location>
</feature>
<comment type="function">
    <text evidence="12">Processive actin-based motor that can move in large steps approximating the 36-nm pseudo-repeat of the actin filament. Can hydrolyze ATP in the presence of actin, which is essential for its function as a motor protein. Involved in melanosome transport. Also mediates the transport of vesicles to the plasma membrane. May also be required for some polarization process involved in dendrite formation.</text>
</comment>
<organism evidence="21 22">
    <name type="scientific">Anabas testudineus</name>
    <name type="common">Climbing perch</name>
    <name type="synonym">Anthias testudineus</name>
    <dbReference type="NCBI Taxonomy" id="64144"/>
    <lineage>
        <taxon>Eukaryota</taxon>
        <taxon>Metazoa</taxon>
        <taxon>Chordata</taxon>
        <taxon>Craniata</taxon>
        <taxon>Vertebrata</taxon>
        <taxon>Euteleostomi</taxon>
        <taxon>Actinopterygii</taxon>
        <taxon>Neopterygii</taxon>
        <taxon>Teleostei</taxon>
        <taxon>Neoteleostei</taxon>
        <taxon>Acanthomorphata</taxon>
        <taxon>Anabantaria</taxon>
        <taxon>Anabantiformes</taxon>
        <taxon>Anabantoidei</taxon>
        <taxon>Anabantidae</taxon>
        <taxon>Anabas</taxon>
    </lineage>
</organism>
<comment type="catalytic activity">
    <reaction evidence="11">
        <text>ATP + H2O = ADP + phosphate + H(+)</text>
        <dbReference type="Rhea" id="RHEA:13065"/>
        <dbReference type="ChEBI" id="CHEBI:15377"/>
        <dbReference type="ChEBI" id="CHEBI:15378"/>
        <dbReference type="ChEBI" id="CHEBI:30616"/>
        <dbReference type="ChEBI" id="CHEBI:43474"/>
        <dbReference type="ChEBI" id="CHEBI:456216"/>
    </reaction>
    <physiologicalReaction direction="left-to-right" evidence="11">
        <dbReference type="Rhea" id="RHEA:13066"/>
    </physiologicalReaction>
</comment>
<dbReference type="GO" id="GO:0005524">
    <property type="term" value="F:ATP binding"/>
    <property type="evidence" value="ECO:0007669"/>
    <property type="project" value="UniProtKB-UniRule"/>
</dbReference>
<feature type="domain" description="Myosin motor" evidence="19">
    <location>
        <begin position="64"/>
        <end position="756"/>
    </location>
</feature>
<evidence type="ECO:0000256" key="9">
    <source>
        <dbReference type="ARBA" id="ARBA00023175"/>
    </source>
</evidence>
<evidence type="ECO:0000256" key="13">
    <source>
        <dbReference type="ARBA" id="ARBA00068036"/>
    </source>
</evidence>
<dbReference type="InterPro" id="IPR036103">
    <property type="entry name" value="MYSc_Myo5"/>
</dbReference>
<dbReference type="Pfam" id="PF25966">
    <property type="entry name" value="Myo5a"/>
    <property type="match status" value="1"/>
</dbReference>
<evidence type="ECO:0000256" key="5">
    <source>
        <dbReference type="ARBA" id="ARBA00022840"/>
    </source>
</evidence>
<dbReference type="InterPro" id="IPR002710">
    <property type="entry name" value="Dilute_dom"/>
</dbReference>
<keyword evidence="2" id="KW-0597">Phosphoprotein</keyword>
<sequence>VAVPSARVWIPDAEEVWKSAELTKDYKNDDASLQLLLEDGANIEYKLDKKIKNLPYLRNPDILVGENDLTALSYLHEPAVLHNLKVRFIDSKLIYTYCGIVLVAINPYETLPIYGTDIINAYSGQNMGDMDPHIFAVAEEAYKQMARDERNQSIIVSGESGAGKTVSAKYAMRYFATVSGSASEANVEEKVLASNPIMEAIGNAKTTRNDNSSRFGKYIEIGFDSRYRIIGANMRTYLLEKSRVVFQADEERNYHIFYQLCASSHLPEFKALRLSSANDFLYTRQGRSPVIDGVDDTKELCTTRNAFTLLGINESYQMGLFQVLAAILHLGNVEIKDKDSDSSLIPPNNRHLTAFCELVGVTYQDMAQWLCHRKLKTATETYIKPLPRLQATNARDALSKHIYAKLFNWIVEHVNKALITNVKQHSFIGVLDIYGFETFEINSFEQFCINYANEKLQQQFNMHVFKLEQEEYMKEQIPWTLIDFYDNQPCINLIEAKMGILDLLDEECKMPKGSDDSWAQKLYNTHLKTCSLFEKPRMSNRAFIIQHFADKVEYQCEGFLEKNKDTVNEEQINVLKASKFDLLVELFQDELKATSPTGQVPGTGGRTRLSIKPGKSRETSSKEHKKTVGCQFRNSLQMLMETLNATTPHYVRCIKPNDFKLAFSFDPKRAVQQLRACGVLETIRISAAGFPSRWTYQEFFSRYRVLMKQKDVLPDKKLTCRNVLEKLVQDKDKYQFGKTKIFFRAGQVAYLEKLRADKLRVACIRIQKTIRCWLARKKYLRMRSAAITIQRFTRGYQARCLAKFLRRTQAATIIQKYQRMVVERKRYRQKQAAALAMQTILRAYLARQKYKALLREHKAVIIQKRIRGWLARCWYKRCLHSIVYLQCCIRRMKARRELKKLKIEARSVEHFKKLNKGMENKIMQLQRKVDDQHKENRVISEKLIGLETSYGAESERLRGELNRLRGVEEDAKNKANQVTSLLEELERLKRELTVTQQEKKTIEDWAQTYRDEMEKMVSELKDQNGLLKKDKDDLNRLIQEQSQQMTEKMARAITQETQQLVTDLNEERSRYQNLLTEHLRLEEKYDDLKEEIALSSVNSTRTHSFVTYERINLLIKNTRTTRIDTSLTLKLQKRLTELEQEKQSLRDELENKEEQFQRARARVWTDLDSCYFDLTLNTFDSQRQELESENKKLKHDLAEMRRSLLGDAATAAGAPGSPAYNVLLDQLNASCEELEVRKEEVLILRSQLVSQKEAMHHKVETAFIILSASKQEISAAPDFHKLNEDGELWLVNQGLKETIRLLEHQLQTQRRGYDNEVEALRGELQNVKEENNRQQQLLAQNLQLPPEARIEASLQHEITRLTNENLDLMEQLEKQDRTIRKLKKQLKVYSKRIGEMGGTGQTSPGQMVEEPIHPVNIPRREKDFQGMLEYKKEDELKLVKNLILELKPRGVAVNLIPGLPAYILFMCLRHADYVNDDQKVRTLLTSTINSIKKILKVYDFETVSFWLANTCRFLHCLKQYSGDEAFMKHNTTRQNEHSLSNFDLAEYRQVISDLAIQIYQQLIKCMENILQPMIVSGMLEHETIQGVSGVKPTGLRKRTSSIADEGTYTLDSILRQLSTFHSIMCQHGTDPELIKQVVKQQFYIIGAVTLNNLLLRKDMCSWSKGMQIRYNVSQLEEWLRDKGLMTCGAKETLEPLIQAAQLLQVKKKTDEDAEAICSMCHALTTAQIVKVLNLYTPVNEFEERVSVAFIRTIQTRLRDRCESPQLLMDTKMIYPVTFPFNPSSLALETIQIPSSLNLGFLTRV</sequence>
<evidence type="ECO:0000259" key="19">
    <source>
        <dbReference type="PROSITE" id="PS51456"/>
    </source>
</evidence>
<keyword evidence="6" id="KW-0112">Calmodulin-binding</keyword>
<dbReference type="Gene3D" id="1.20.58.530">
    <property type="match status" value="1"/>
</dbReference>
<evidence type="ECO:0000256" key="1">
    <source>
        <dbReference type="ARBA" id="ARBA00008314"/>
    </source>
</evidence>
<dbReference type="FunFam" id="3.30.70.1590:FF:000003">
    <property type="entry name" value="Myosin-Va isoform 1"/>
    <property type="match status" value="1"/>
</dbReference>
<evidence type="ECO:0000256" key="3">
    <source>
        <dbReference type="ARBA" id="ARBA00022737"/>
    </source>
</evidence>
<dbReference type="FunFam" id="1.10.10.820:FF:000001">
    <property type="entry name" value="Myosin heavy chain"/>
    <property type="match status" value="1"/>
</dbReference>
<protein>
    <recommendedName>
        <fullName evidence="13">Unconventional myosin-Va</fullName>
    </recommendedName>
    <alternativeName>
        <fullName evidence="14">Dilute myosin heavy chain, non-muscle</fullName>
    </alternativeName>
</protein>
<reference evidence="21" key="3">
    <citation type="submission" date="2025-09" db="UniProtKB">
        <authorList>
            <consortium name="Ensembl"/>
        </authorList>
    </citation>
    <scope>IDENTIFICATION</scope>
</reference>
<dbReference type="CDD" id="cd01380">
    <property type="entry name" value="MYSc_Myo5"/>
    <property type="match status" value="1"/>
</dbReference>
<evidence type="ECO:0000313" key="21">
    <source>
        <dbReference type="Ensembl" id="ENSATEP00000068728.2"/>
    </source>
</evidence>
<dbReference type="InterPro" id="IPR027417">
    <property type="entry name" value="P-loop_NTPase"/>
</dbReference>
<keyword evidence="8 15" id="KW-0518">Myosin</keyword>
<dbReference type="SMART" id="SM00015">
    <property type="entry name" value="IQ"/>
    <property type="match status" value="6"/>
</dbReference>
<evidence type="ECO:0000256" key="11">
    <source>
        <dbReference type="ARBA" id="ARBA00048778"/>
    </source>
</evidence>
<feature type="region of interest" description="Actin-binding" evidence="15">
    <location>
        <begin position="636"/>
        <end position="658"/>
    </location>
</feature>
<dbReference type="Gene3D" id="3.40.850.10">
    <property type="entry name" value="Kinesin motor domain"/>
    <property type="match status" value="1"/>
</dbReference>
<reference evidence="21" key="1">
    <citation type="submission" date="2021-04" db="EMBL/GenBank/DDBJ databases">
        <authorList>
            <consortium name="Wellcome Sanger Institute Data Sharing"/>
        </authorList>
    </citation>
    <scope>NUCLEOTIDE SEQUENCE [LARGE SCALE GENOMIC DNA]</scope>
</reference>
<evidence type="ECO:0000256" key="7">
    <source>
        <dbReference type="ARBA" id="ARBA00023054"/>
    </source>
</evidence>
<dbReference type="SMART" id="SM01132">
    <property type="entry name" value="DIL"/>
    <property type="match status" value="1"/>
</dbReference>
<evidence type="ECO:0000256" key="16">
    <source>
        <dbReference type="SAM" id="Coils"/>
    </source>
</evidence>
<feature type="coiled-coil region" evidence="16">
    <location>
        <begin position="1128"/>
        <end position="1244"/>
    </location>
</feature>
<keyword evidence="3" id="KW-0677">Repeat</keyword>
<dbReference type="GO" id="GO:0000146">
    <property type="term" value="F:microfilament motor activity"/>
    <property type="evidence" value="ECO:0007669"/>
    <property type="project" value="TreeGrafter"/>
</dbReference>
<dbReference type="Pfam" id="PF00063">
    <property type="entry name" value="Myosin_head"/>
    <property type="match status" value="1"/>
</dbReference>
<dbReference type="GO" id="GO:0007015">
    <property type="term" value="P:actin filament organization"/>
    <property type="evidence" value="ECO:0007669"/>
    <property type="project" value="TreeGrafter"/>
</dbReference>